<dbReference type="EMBL" id="GBRH01179916">
    <property type="protein sequence ID" value="JAE17980.1"/>
    <property type="molecule type" value="Transcribed_RNA"/>
</dbReference>
<accession>A0A0A9FYS4</accession>
<protein>
    <submittedName>
        <fullName evidence="1">Uncharacterized protein</fullName>
    </submittedName>
</protein>
<organism evidence="1">
    <name type="scientific">Arundo donax</name>
    <name type="common">Giant reed</name>
    <name type="synonym">Donax arundinaceus</name>
    <dbReference type="NCBI Taxonomy" id="35708"/>
    <lineage>
        <taxon>Eukaryota</taxon>
        <taxon>Viridiplantae</taxon>
        <taxon>Streptophyta</taxon>
        <taxon>Embryophyta</taxon>
        <taxon>Tracheophyta</taxon>
        <taxon>Spermatophyta</taxon>
        <taxon>Magnoliopsida</taxon>
        <taxon>Liliopsida</taxon>
        <taxon>Poales</taxon>
        <taxon>Poaceae</taxon>
        <taxon>PACMAD clade</taxon>
        <taxon>Arundinoideae</taxon>
        <taxon>Arundineae</taxon>
        <taxon>Arundo</taxon>
    </lineage>
</organism>
<dbReference type="AlphaFoldDB" id="A0A0A9FYS4"/>
<evidence type="ECO:0000313" key="1">
    <source>
        <dbReference type="EMBL" id="JAE17980.1"/>
    </source>
</evidence>
<reference evidence="1" key="1">
    <citation type="submission" date="2014-09" db="EMBL/GenBank/DDBJ databases">
        <authorList>
            <person name="Magalhaes I.L.F."/>
            <person name="Oliveira U."/>
            <person name="Santos F.R."/>
            <person name="Vidigal T.H.D.A."/>
            <person name="Brescovit A.D."/>
            <person name="Santos A.J."/>
        </authorList>
    </citation>
    <scope>NUCLEOTIDE SEQUENCE</scope>
    <source>
        <tissue evidence="1">Shoot tissue taken approximately 20 cm above the soil surface</tissue>
    </source>
</reference>
<name>A0A0A9FYS4_ARUDO</name>
<proteinExistence type="predicted"/>
<reference evidence="1" key="2">
    <citation type="journal article" date="2015" name="Data Brief">
        <title>Shoot transcriptome of the giant reed, Arundo donax.</title>
        <authorList>
            <person name="Barrero R.A."/>
            <person name="Guerrero F.D."/>
            <person name="Moolhuijzen P."/>
            <person name="Goolsby J.A."/>
            <person name="Tidwell J."/>
            <person name="Bellgard S.E."/>
            <person name="Bellgard M.I."/>
        </authorList>
    </citation>
    <scope>NUCLEOTIDE SEQUENCE</scope>
    <source>
        <tissue evidence="1">Shoot tissue taken approximately 20 cm above the soil surface</tissue>
    </source>
</reference>
<sequence length="40" mass="4464">MFSSYQAPSSGLLLDCVSIFSYCAHKQMSSAKWSKITMDN</sequence>